<accession>A0A813DB57</accession>
<evidence type="ECO:0000313" key="12">
    <source>
        <dbReference type="Proteomes" id="UP000654075"/>
    </source>
</evidence>
<evidence type="ECO:0000256" key="5">
    <source>
        <dbReference type="ARBA" id="ARBA00022833"/>
    </source>
</evidence>
<reference evidence="11" key="1">
    <citation type="submission" date="2021-02" db="EMBL/GenBank/DDBJ databases">
        <authorList>
            <person name="Dougan E. K."/>
            <person name="Rhodes N."/>
            <person name="Thang M."/>
            <person name="Chan C."/>
        </authorList>
    </citation>
    <scope>NUCLEOTIDE SEQUENCE</scope>
</reference>
<evidence type="ECO:0000256" key="8">
    <source>
        <dbReference type="PROSITE-ProRule" id="PRU00175"/>
    </source>
</evidence>
<dbReference type="EMBL" id="CAJNNV010000507">
    <property type="protein sequence ID" value="CAE8582832.1"/>
    <property type="molecule type" value="Genomic_DNA"/>
</dbReference>
<evidence type="ECO:0000256" key="9">
    <source>
        <dbReference type="SAM" id="MobiDB-lite"/>
    </source>
</evidence>
<dbReference type="OrthoDB" id="8062037at2759"/>
<dbReference type="Pfam" id="PF13639">
    <property type="entry name" value="zf-RING_2"/>
    <property type="match status" value="1"/>
</dbReference>
<keyword evidence="12" id="KW-1185">Reference proteome</keyword>
<dbReference type="GO" id="GO:0008270">
    <property type="term" value="F:zinc ion binding"/>
    <property type="evidence" value="ECO:0007669"/>
    <property type="project" value="UniProtKB-KW"/>
</dbReference>
<protein>
    <recommendedName>
        <fullName evidence="10">RING-type domain-containing protein</fullName>
    </recommendedName>
</protein>
<dbReference type="SUPFAM" id="SSF57850">
    <property type="entry name" value="RING/U-box"/>
    <property type="match status" value="1"/>
</dbReference>
<evidence type="ECO:0000256" key="4">
    <source>
        <dbReference type="ARBA" id="ARBA00022771"/>
    </source>
</evidence>
<keyword evidence="2" id="KW-0812">Transmembrane</keyword>
<evidence type="ECO:0000256" key="7">
    <source>
        <dbReference type="ARBA" id="ARBA00023136"/>
    </source>
</evidence>
<dbReference type="PANTHER" id="PTHR46539:SF29">
    <property type="entry name" value="(WILD MALAYSIAN BANANA) HYPOTHETICAL PROTEIN"/>
    <property type="match status" value="1"/>
</dbReference>
<name>A0A813DB57_POLGL</name>
<keyword evidence="3" id="KW-0479">Metal-binding</keyword>
<comment type="caution">
    <text evidence="11">The sequence shown here is derived from an EMBL/GenBank/DDBJ whole genome shotgun (WGS) entry which is preliminary data.</text>
</comment>
<dbReference type="Proteomes" id="UP000654075">
    <property type="component" value="Unassembled WGS sequence"/>
</dbReference>
<evidence type="ECO:0000256" key="1">
    <source>
        <dbReference type="ARBA" id="ARBA00004370"/>
    </source>
</evidence>
<evidence type="ECO:0000256" key="6">
    <source>
        <dbReference type="ARBA" id="ARBA00022989"/>
    </source>
</evidence>
<dbReference type="GO" id="GO:0016020">
    <property type="term" value="C:membrane"/>
    <property type="evidence" value="ECO:0007669"/>
    <property type="project" value="UniProtKB-SubCell"/>
</dbReference>
<dbReference type="AlphaFoldDB" id="A0A813DB57"/>
<dbReference type="InterPro" id="IPR001841">
    <property type="entry name" value="Znf_RING"/>
</dbReference>
<sequence>MGEATGVTAHVGEGSSLGRVMRPQTLESVRQVEALEQQQWYEGWDVTVAASSDSAVGSTSSASTRRGCTTGYDSASGNLLVRLEGSLQDPEFFASEQLLFDFQGDSALPPARHWEAVDEELSTEDPRGRELLAQARSLFIPGTRFEGTIAIPGMQQAEGRQPYSLDIVSEIVDELGSWSLLARHSAYSDEQACNLTFQLKPIEGAEAEVTISYADGETRCEGTVSFCSSDRRACTLRGRVLQFLQGEEGFLEPSEEVTHFFELKRATTHEAHLAHNRRLEVARKQRLEELFLWLQSSAAMTRDASLALRREIPWKDIVFTDIMRLCEVQCASVRRQSQILNHLRFTTAQQKEEKLQQLREAGLNRQAGHEGNDAAILRLKTLLTAAMPAMRQELDHLHTACLQATTRLYKSYCQLDKAMRSAETRLPKELLQSWLCSAEESQESPCAVCFLPLVPCAGEEEELVRLPCTHLFHMECAAQWLHAHTTCPNCRHELSSAESTEAPSTQQEESGLSNPASLYQ</sequence>
<dbReference type="PANTHER" id="PTHR46539">
    <property type="entry name" value="E3 UBIQUITIN-PROTEIN LIGASE ATL42"/>
    <property type="match status" value="1"/>
</dbReference>
<feature type="domain" description="RING-type" evidence="10">
    <location>
        <begin position="446"/>
        <end position="491"/>
    </location>
</feature>
<keyword evidence="5" id="KW-0862">Zinc</keyword>
<comment type="subcellular location">
    <subcellularLocation>
        <location evidence="1">Membrane</location>
    </subcellularLocation>
</comment>
<feature type="region of interest" description="Disordered" evidence="9">
    <location>
        <begin position="498"/>
        <end position="520"/>
    </location>
</feature>
<evidence type="ECO:0000313" key="11">
    <source>
        <dbReference type="EMBL" id="CAE8582832.1"/>
    </source>
</evidence>
<dbReference type="Gene3D" id="3.30.40.10">
    <property type="entry name" value="Zinc/RING finger domain, C3HC4 (zinc finger)"/>
    <property type="match status" value="1"/>
</dbReference>
<evidence type="ECO:0000259" key="10">
    <source>
        <dbReference type="PROSITE" id="PS50089"/>
    </source>
</evidence>
<dbReference type="InterPro" id="IPR013083">
    <property type="entry name" value="Znf_RING/FYVE/PHD"/>
</dbReference>
<proteinExistence type="predicted"/>
<evidence type="ECO:0000256" key="3">
    <source>
        <dbReference type="ARBA" id="ARBA00022723"/>
    </source>
</evidence>
<keyword evidence="4 8" id="KW-0863">Zinc-finger</keyword>
<keyword evidence="6" id="KW-1133">Transmembrane helix</keyword>
<evidence type="ECO:0000256" key="2">
    <source>
        <dbReference type="ARBA" id="ARBA00022692"/>
    </source>
</evidence>
<organism evidence="11 12">
    <name type="scientific">Polarella glacialis</name>
    <name type="common">Dinoflagellate</name>
    <dbReference type="NCBI Taxonomy" id="89957"/>
    <lineage>
        <taxon>Eukaryota</taxon>
        <taxon>Sar</taxon>
        <taxon>Alveolata</taxon>
        <taxon>Dinophyceae</taxon>
        <taxon>Suessiales</taxon>
        <taxon>Suessiaceae</taxon>
        <taxon>Polarella</taxon>
    </lineage>
</organism>
<gene>
    <name evidence="11" type="ORF">PGLA1383_LOCUS1826</name>
</gene>
<dbReference type="PROSITE" id="PS50089">
    <property type="entry name" value="ZF_RING_2"/>
    <property type="match status" value="1"/>
</dbReference>
<keyword evidence="7" id="KW-0472">Membrane</keyword>